<dbReference type="RefSeq" id="WP_117283083.1">
    <property type="nucleotide sequence ID" value="NZ_JAAJBF010000015.1"/>
</dbReference>
<gene>
    <name evidence="2" type="ORF">G5T13_08915</name>
</gene>
<dbReference type="InterPro" id="IPR010359">
    <property type="entry name" value="IrrE_HExxH"/>
</dbReference>
<protein>
    <submittedName>
        <fullName evidence="2">ImmA/IrrE family metallo-endopeptidase</fullName>
    </submittedName>
</protein>
<accession>A0A6G4N0A7</accession>
<comment type="caution">
    <text evidence="2">The sequence shown here is derived from an EMBL/GenBank/DDBJ whole genome shotgun (WGS) entry which is preliminary data.</text>
</comment>
<feature type="domain" description="IrrE N-terminal-like" evidence="1">
    <location>
        <begin position="7"/>
        <end position="113"/>
    </location>
</feature>
<dbReference type="EMBL" id="JAAJBG010000019">
    <property type="protein sequence ID" value="NGG16716.1"/>
    <property type="molecule type" value="Genomic_DNA"/>
</dbReference>
<proteinExistence type="predicted"/>
<sequence>MTEKELCSELGIKFFIFENALYEDEAFYIAGLRTMFLSNKILEEDRVKTILHELGHRNHLPHLYAIFREKYETQANRNMIHYLMKAELAECEDKEHFNYLTFMQKYKLKTIADEAMVKDEFYNLVNII</sequence>
<dbReference type="AlphaFoldDB" id="A0A6G4N0A7"/>
<organism evidence="2">
    <name type="scientific">Streptococcus anginosus</name>
    <dbReference type="NCBI Taxonomy" id="1328"/>
    <lineage>
        <taxon>Bacteria</taxon>
        <taxon>Bacillati</taxon>
        <taxon>Bacillota</taxon>
        <taxon>Bacilli</taxon>
        <taxon>Lactobacillales</taxon>
        <taxon>Streptococcaceae</taxon>
        <taxon>Streptococcus</taxon>
        <taxon>Streptococcus anginosus group</taxon>
    </lineage>
</organism>
<evidence type="ECO:0000259" key="1">
    <source>
        <dbReference type="Pfam" id="PF06114"/>
    </source>
</evidence>
<name>A0A6G4N0A7_STRAP</name>
<dbReference type="Pfam" id="PF06114">
    <property type="entry name" value="Peptidase_M78"/>
    <property type="match status" value="1"/>
</dbReference>
<reference evidence="2" key="1">
    <citation type="submission" date="2020-02" db="EMBL/GenBank/DDBJ databases">
        <title>Antibiotic resistance/susceptibility profiles of lactic acid-producing cocci isolated from the human vagina, and analysis of the genetic basis of atypical resistances.</title>
        <authorList>
            <person name="Sirichoat A."/>
            <person name="Florez A.B."/>
            <person name="Vazquez L."/>
            <person name="Buppasiri P."/>
            <person name="Panya M."/>
            <person name="Lulitanond V."/>
            <person name="Mayo B."/>
        </authorList>
    </citation>
    <scope>NUCLEOTIDE SEQUENCE</scope>
    <source>
        <strain evidence="2">VA01-10AN</strain>
    </source>
</reference>
<evidence type="ECO:0000313" key="2">
    <source>
        <dbReference type="EMBL" id="NGG16716.1"/>
    </source>
</evidence>